<organism evidence="7 8">
    <name type="scientific">Ligilactobacillus salivarius DSM 20555 = ATCC 11741</name>
    <dbReference type="NCBI Taxonomy" id="1423799"/>
    <lineage>
        <taxon>Bacteria</taxon>
        <taxon>Bacillati</taxon>
        <taxon>Bacillota</taxon>
        <taxon>Bacilli</taxon>
        <taxon>Lactobacillales</taxon>
        <taxon>Lactobacillaceae</taxon>
        <taxon>Ligilactobacillus</taxon>
    </lineage>
</organism>
<feature type="transmembrane region" description="Helical" evidence="6">
    <location>
        <begin position="472"/>
        <end position="491"/>
    </location>
</feature>
<dbReference type="EMBL" id="ACGT01000002">
    <property type="protein sequence ID" value="EEJ74804.1"/>
    <property type="molecule type" value="Genomic_DNA"/>
</dbReference>
<feature type="transmembrane region" description="Helical" evidence="6">
    <location>
        <begin position="253"/>
        <end position="277"/>
    </location>
</feature>
<comment type="caution">
    <text evidence="7">The sequence shown here is derived from an EMBL/GenBank/DDBJ whole genome shotgun (WGS) entry which is preliminary data.</text>
</comment>
<comment type="subcellular location">
    <subcellularLocation>
        <location evidence="1">Cell membrane</location>
        <topology evidence="1">Multi-pass membrane protein</topology>
    </subcellularLocation>
</comment>
<feature type="transmembrane region" description="Helical" evidence="6">
    <location>
        <begin position="165"/>
        <end position="182"/>
    </location>
</feature>
<proteinExistence type="predicted"/>
<feature type="transmembrane region" description="Helical" evidence="6">
    <location>
        <begin position="95"/>
        <end position="117"/>
    </location>
</feature>
<feature type="transmembrane region" description="Helical" evidence="6">
    <location>
        <begin position="313"/>
        <end position="336"/>
    </location>
</feature>
<keyword evidence="4 6" id="KW-1133">Transmembrane helix</keyword>
<keyword evidence="5 6" id="KW-0472">Membrane</keyword>
<keyword evidence="3 6" id="KW-0812">Transmembrane</keyword>
<feature type="transmembrane region" description="Helical" evidence="6">
    <location>
        <begin position="50"/>
        <end position="74"/>
    </location>
</feature>
<dbReference type="PANTHER" id="PTHR30250">
    <property type="entry name" value="PST FAMILY PREDICTED COLANIC ACID TRANSPORTER"/>
    <property type="match status" value="1"/>
</dbReference>
<evidence type="ECO:0000256" key="5">
    <source>
        <dbReference type="ARBA" id="ARBA00023136"/>
    </source>
</evidence>
<dbReference type="HOGENOM" id="CLU_040274_1_0_9"/>
<feature type="transmembrane region" description="Helical" evidence="6">
    <location>
        <begin position="16"/>
        <end position="38"/>
    </location>
</feature>
<feature type="transmembrane region" description="Helical" evidence="6">
    <location>
        <begin position="342"/>
        <end position="361"/>
    </location>
</feature>
<dbReference type="InterPro" id="IPR050833">
    <property type="entry name" value="Poly_Biosynth_Transport"/>
</dbReference>
<feature type="transmembrane region" description="Helical" evidence="6">
    <location>
        <begin position="387"/>
        <end position="413"/>
    </location>
</feature>
<dbReference type="GO" id="GO:0005886">
    <property type="term" value="C:plasma membrane"/>
    <property type="evidence" value="ECO:0007669"/>
    <property type="project" value="UniProtKB-SubCell"/>
</dbReference>
<gene>
    <name evidence="7" type="ORF">HMPREF0545_0473</name>
</gene>
<evidence type="ECO:0000256" key="4">
    <source>
        <dbReference type="ARBA" id="ARBA00022989"/>
    </source>
</evidence>
<protein>
    <submittedName>
        <fullName evidence="7">Polysaccharide biosynthesis protein</fullName>
    </submittedName>
</protein>
<evidence type="ECO:0000256" key="6">
    <source>
        <dbReference type="SAM" id="Phobius"/>
    </source>
</evidence>
<evidence type="ECO:0000256" key="1">
    <source>
        <dbReference type="ARBA" id="ARBA00004651"/>
    </source>
</evidence>
<evidence type="ECO:0000313" key="7">
    <source>
        <dbReference type="EMBL" id="EEJ74804.1"/>
    </source>
</evidence>
<dbReference type="PANTHER" id="PTHR30250:SF26">
    <property type="entry name" value="PSMA PROTEIN"/>
    <property type="match status" value="1"/>
</dbReference>
<evidence type="ECO:0000313" key="8">
    <source>
        <dbReference type="Proteomes" id="UP000003531"/>
    </source>
</evidence>
<keyword evidence="2" id="KW-1003">Cell membrane</keyword>
<feature type="transmembrane region" description="Helical" evidence="6">
    <location>
        <begin position="188"/>
        <end position="209"/>
    </location>
</feature>
<dbReference type="PATRIC" id="fig|1423799.3.peg.1629"/>
<sequence length="512" mass="58957">MDMKSSRVENSIRNTIYALSTQIFSMLMSFAVRTVFIHTLGKEYLGFNGLFSNIFSILSLTELGMGTAIVYSMYKPVAQGDHRKVAALLNLYRTFYRIVGTIIAVLGLSLLPFLNYLVSGIRDIPELKIIYLLYLSSSVISYFFVYKKSILTVYQQDYISSRIDLIINFIQGIIQIAILILWHNYILYLIILILTVFFGNLLNSLYVDYKYQYLKEYHSEKVGKETKKKIYTDVKAIFVSRISSAIVTSTDNLLISAFISTIILGLYSNYLMLIGVVNTITSKMIDSLTGSVGNLIAVESIERVYLIFKRVWFINYWLVAFSSISFFILANPFIILWVGKSYLLSSGIIFMIALNLFMRLIRNTFLMFNNAFGHFVELKKKNIIEPIINMIASLLFILVFKMGIVGVLLGTFVSNITTNFWFEPYLIFKKCQVSLKEYFKIVGKYLLTNIVAGGLTYILCDICITGNSWMLFFVRIVICCLVINLTIILFYRKTDEYHYFMMLVKKVLKLSR</sequence>
<feature type="transmembrane region" description="Helical" evidence="6">
    <location>
        <begin position="442"/>
        <end position="460"/>
    </location>
</feature>
<reference evidence="7 8" key="1">
    <citation type="submission" date="2009-01" db="EMBL/GenBank/DDBJ databases">
        <authorList>
            <person name="Qin X."/>
            <person name="Bachman B."/>
            <person name="Battles P."/>
            <person name="Bell A."/>
            <person name="Bess C."/>
            <person name="Bickham C."/>
            <person name="Chaboub L."/>
            <person name="Chen D."/>
            <person name="Coyle M."/>
            <person name="Deiros D.R."/>
            <person name="Dinh H."/>
            <person name="Forbes L."/>
            <person name="Fowler G."/>
            <person name="Francisco L."/>
            <person name="Fu Q."/>
            <person name="Gubbala S."/>
            <person name="Hale W."/>
            <person name="Han Y."/>
            <person name="Hemphill L."/>
            <person name="Highlander S.K."/>
            <person name="Hirani K."/>
            <person name="Hogues M."/>
            <person name="Jackson L."/>
            <person name="Jakkamsetti A."/>
            <person name="Javaid M."/>
            <person name="Jiang H."/>
            <person name="Korchina V."/>
            <person name="Kovar C."/>
            <person name="Lara F."/>
            <person name="Lee S."/>
            <person name="Mata R."/>
            <person name="Mathew T."/>
            <person name="Moen C."/>
            <person name="Morales K."/>
            <person name="Munidasa M."/>
            <person name="Nazareth L."/>
            <person name="Ngo R."/>
            <person name="Nguyen L."/>
            <person name="Okwuonu G."/>
            <person name="Ongeri F."/>
            <person name="Patil S."/>
            <person name="Petrosino J."/>
            <person name="Pham C."/>
            <person name="Pham P."/>
            <person name="Pu L.-L."/>
            <person name="Puazo M."/>
            <person name="Raj R."/>
            <person name="Reid J."/>
            <person name="Rouhana J."/>
            <person name="Saada N."/>
            <person name="Shang Y."/>
            <person name="Simmons D."/>
            <person name="Thornton R."/>
            <person name="Warren J."/>
            <person name="Weissenberger G."/>
            <person name="Zhang J."/>
            <person name="Zhang L."/>
            <person name="Zhou C."/>
            <person name="Zhu D."/>
            <person name="Muzny D."/>
            <person name="Worley K."/>
            <person name="Gibbs R."/>
        </authorList>
    </citation>
    <scope>NUCLEOTIDE SEQUENCE [LARGE SCALE GENOMIC DNA]</scope>
    <source>
        <strain evidence="7 8">ATCC 11741</strain>
    </source>
</reference>
<dbReference type="AlphaFoldDB" id="C2EFQ1"/>
<evidence type="ECO:0000256" key="3">
    <source>
        <dbReference type="ARBA" id="ARBA00022692"/>
    </source>
</evidence>
<name>C2EFQ1_9LACO</name>
<evidence type="ECO:0000256" key="2">
    <source>
        <dbReference type="ARBA" id="ARBA00022475"/>
    </source>
</evidence>
<feature type="transmembrane region" description="Helical" evidence="6">
    <location>
        <begin position="129"/>
        <end position="145"/>
    </location>
</feature>
<dbReference type="Proteomes" id="UP000003531">
    <property type="component" value="Unassembled WGS sequence"/>
</dbReference>
<accession>C2EFQ1</accession>